<organism evidence="2 3">
    <name type="scientific">Tepidibacter formicigenes DSM 15518</name>
    <dbReference type="NCBI Taxonomy" id="1123349"/>
    <lineage>
        <taxon>Bacteria</taxon>
        <taxon>Bacillati</taxon>
        <taxon>Bacillota</taxon>
        <taxon>Clostridia</taxon>
        <taxon>Peptostreptococcales</taxon>
        <taxon>Peptostreptococcaceae</taxon>
        <taxon>Tepidibacter</taxon>
    </lineage>
</organism>
<feature type="coiled-coil region" evidence="1">
    <location>
        <begin position="8"/>
        <end position="35"/>
    </location>
</feature>
<reference evidence="3" key="1">
    <citation type="submission" date="2016-11" db="EMBL/GenBank/DDBJ databases">
        <authorList>
            <person name="Varghese N."/>
            <person name="Submissions S."/>
        </authorList>
    </citation>
    <scope>NUCLEOTIDE SEQUENCE [LARGE SCALE GENOMIC DNA]</scope>
    <source>
        <strain evidence="3">DSM 15518</strain>
    </source>
</reference>
<gene>
    <name evidence="2" type="ORF">SAMN02744037_01133</name>
</gene>
<evidence type="ECO:0000313" key="2">
    <source>
        <dbReference type="EMBL" id="SHJ89547.1"/>
    </source>
</evidence>
<evidence type="ECO:0000256" key="1">
    <source>
        <dbReference type="SAM" id="Coils"/>
    </source>
</evidence>
<dbReference type="Proteomes" id="UP000242497">
    <property type="component" value="Unassembled WGS sequence"/>
</dbReference>
<name>A0A1M6N1G1_9FIRM</name>
<keyword evidence="1" id="KW-0175">Coiled coil</keyword>
<accession>A0A1M6N1G1</accession>
<proteinExistence type="predicted"/>
<dbReference type="EMBL" id="FRAE01000019">
    <property type="protein sequence ID" value="SHJ89547.1"/>
    <property type="molecule type" value="Genomic_DNA"/>
</dbReference>
<evidence type="ECO:0000313" key="3">
    <source>
        <dbReference type="Proteomes" id="UP000242497"/>
    </source>
</evidence>
<protein>
    <submittedName>
        <fullName evidence="2">Uncharacterized protein</fullName>
    </submittedName>
</protein>
<dbReference type="AlphaFoldDB" id="A0A1M6N1G1"/>
<keyword evidence="3" id="KW-1185">Reference proteome</keyword>
<dbReference type="RefSeq" id="WP_072888103.1">
    <property type="nucleotide sequence ID" value="NZ_FRAE01000019.1"/>
</dbReference>
<sequence>MKIDKEKLKNANVDKEKINKMKEKIKNEYEGKTEEELMDELKKVSKKIDNKDKILQKLKPLLNKKQQQKLDKIMKELKK</sequence>